<dbReference type="InterPro" id="IPR012337">
    <property type="entry name" value="RNaseH-like_sf"/>
</dbReference>
<organism evidence="4 5">
    <name type="scientific">Nonomuraea muscovyensis</name>
    <dbReference type="NCBI Taxonomy" id="1124761"/>
    <lineage>
        <taxon>Bacteria</taxon>
        <taxon>Bacillati</taxon>
        <taxon>Actinomycetota</taxon>
        <taxon>Actinomycetes</taxon>
        <taxon>Streptosporangiales</taxon>
        <taxon>Streptosporangiaceae</taxon>
        <taxon>Nonomuraea</taxon>
    </lineage>
</organism>
<dbReference type="InterPro" id="IPR009057">
    <property type="entry name" value="Homeodomain-like_sf"/>
</dbReference>
<dbReference type="PROSITE" id="PS50994">
    <property type="entry name" value="INTEGRASE"/>
    <property type="match status" value="1"/>
</dbReference>
<reference evidence="4 5" key="1">
    <citation type="submission" date="2020-08" db="EMBL/GenBank/DDBJ databases">
        <title>Sequencing the genomes of 1000 actinobacteria strains.</title>
        <authorList>
            <person name="Klenk H.-P."/>
        </authorList>
    </citation>
    <scope>NUCLEOTIDE SEQUENCE [LARGE SCALE GENOMIC DNA]</scope>
    <source>
        <strain evidence="4 5">DSM 45913</strain>
    </source>
</reference>
<proteinExistence type="predicted"/>
<dbReference type="Pfam" id="PF13565">
    <property type="entry name" value="HTH_32"/>
    <property type="match status" value="1"/>
</dbReference>
<accession>A0A7X0C9A2</accession>
<keyword evidence="2" id="KW-0804">Transcription</keyword>
<gene>
    <name evidence="4" type="ORF">FHU36_007492</name>
</gene>
<dbReference type="Gene3D" id="3.30.420.10">
    <property type="entry name" value="Ribonuclease H-like superfamily/Ribonuclease H"/>
    <property type="match status" value="1"/>
</dbReference>
<dbReference type="Pfam" id="PF13683">
    <property type="entry name" value="rve_3"/>
    <property type="match status" value="1"/>
</dbReference>
<dbReference type="GO" id="GO:0015074">
    <property type="term" value="P:DNA integration"/>
    <property type="evidence" value="ECO:0007669"/>
    <property type="project" value="InterPro"/>
</dbReference>
<name>A0A7X0C9A2_9ACTN</name>
<evidence type="ECO:0000256" key="1">
    <source>
        <dbReference type="ARBA" id="ARBA00023015"/>
    </source>
</evidence>
<dbReference type="EMBL" id="JACHJB010000003">
    <property type="protein sequence ID" value="MBB6350920.1"/>
    <property type="molecule type" value="Genomic_DNA"/>
</dbReference>
<dbReference type="Proteomes" id="UP000583800">
    <property type="component" value="Unassembled WGS sequence"/>
</dbReference>
<evidence type="ECO:0000313" key="4">
    <source>
        <dbReference type="EMBL" id="MBB6350920.1"/>
    </source>
</evidence>
<dbReference type="GO" id="GO:0003676">
    <property type="term" value="F:nucleic acid binding"/>
    <property type="evidence" value="ECO:0007669"/>
    <property type="project" value="InterPro"/>
</dbReference>
<comment type="caution">
    <text evidence="4">The sequence shown here is derived from an EMBL/GenBank/DDBJ whole genome shotgun (WGS) entry which is preliminary data.</text>
</comment>
<feature type="domain" description="Integrase catalytic" evidence="3">
    <location>
        <begin position="131"/>
        <end position="303"/>
    </location>
</feature>
<dbReference type="InterPro" id="IPR036397">
    <property type="entry name" value="RNaseH_sf"/>
</dbReference>
<sequence>MSKARVVITAVVVEGRSQAEVARAYGVSKGWVSKLVARYRSEGEAAFEPRSRRPHISPSAIDADTVELIVRLRKELAEQGLDAGPDTIAWHLAHHHGRTVSRATISRYLTRRGLVVPEPKKRPRSSYIRFQAALPNETWQADFTHYRLADGTDTEILSWLDDHSRYALSVTAHARVTGPIVRDTFRTAVAGHGVPASTLTDNGMVFTTRLAGGRGGRNALEHELRRLHVRQKNSTPHHPTTCGKVERFQQTMKNWLRAQPGQPATLADLQALLDRFCDAYNHHRPHRSLPHRATPAAVYAASPKALPDGSRDADTHARVRHDRIDPSGVVTLRMNSRLHHIGIGRTHARTHVILLIDDLHVRVANAVTGELLRELILDPTRDYQRQANPNKTKPPNP</sequence>
<protein>
    <submittedName>
        <fullName evidence="4">Transposase InsO family protein</fullName>
    </submittedName>
</protein>
<dbReference type="InterPro" id="IPR001584">
    <property type="entry name" value="Integrase_cat-core"/>
</dbReference>
<dbReference type="PANTHER" id="PTHR35004">
    <property type="entry name" value="TRANSPOSASE RV3428C-RELATED"/>
    <property type="match status" value="1"/>
</dbReference>
<dbReference type="SUPFAM" id="SSF53098">
    <property type="entry name" value="Ribonuclease H-like"/>
    <property type="match status" value="1"/>
</dbReference>
<dbReference type="SUPFAM" id="SSF46689">
    <property type="entry name" value="Homeodomain-like"/>
    <property type="match status" value="1"/>
</dbReference>
<evidence type="ECO:0000313" key="5">
    <source>
        <dbReference type="Proteomes" id="UP000583800"/>
    </source>
</evidence>
<keyword evidence="1" id="KW-0805">Transcription regulation</keyword>
<keyword evidence="5" id="KW-1185">Reference proteome</keyword>
<dbReference type="RefSeq" id="WP_185088631.1">
    <property type="nucleotide sequence ID" value="NZ_JACHJB010000003.1"/>
</dbReference>
<dbReference type="PANTHER" id="PTHR35004:SF6">
    <property type="entry name" value="TRANSPOSASE"/>
    <property type="match status" value="1"/>
</dbReference>
<evidence type="ECO:0000256" key="2">
    <source>
        <dbReference type="ARBA" id="ARBA00023163"/>
    </source>
</evidence>
<evidence type="ECO:0000259" key="3">
    <source>
        <dbReference type="PROSITE" id="PS50994"/>
    </source>
</evidence>
<dbReference type="NCBIfam" id="NF033577">
    <property type="entry name" value="transpos_IS481"/>
    <property type="match status" value="1"/>
</dbReference>
<dbReference type="AlphaFoldDB" id="A0A7X0C9A2"/>
<dbReference type="Gene3D" id="1.10.10.2690">
    <property type="match status" value="1"/>
</dbReference>
<dbReference type="InterPro" id="IPR053721">
    <property type="entry name" value="Fimbrial_Adhesin_Reg"/>
</dbReference>
<dbReference type="InterPro" id="IPR047656">
    <property type="entry name" value="IS481-like_transpos"/>
</dbReference>